<accession>A0ABN3FFR2</accession>
<dbReference type="PANTHER" id="PTHR43662">
    <property type="match status" value="1"/>
</dbReference>
<protein>
    <recommendedName>
        <fullName evidence="2">DUF1996 domain-containing protein</fullName>
    </recommendedName>
</protein>
<keyword evidence="1" id="KW-0472">Membrane</keyword>
<organism evidence="3 4">
    <name type="scientific">Dactylosporangium salmoneum</name>
    <dbReference type="NCBI Taxonomy" id="53361"/>
    <lineage>
        <taxon>Bacteria</taxon>
        <taxon>Bacillati</taxon>
        <taxon>Actinomycetota</taxon>
        <taxon>Actinomycetes</taxon>
        <taxon>Micromonosporales</taxon>
        <taxon>Micromonosporaceae</taxon>
        <taxon>Dactylosporangium</taxon>
    </lineage>
</organism>
<proteinExistence type="predicted"/>
<dbReference type="PANTHER" id="PTHR43662:SF3">
    <property type="entry name" value="DOMAIN PROTEIN, PUTATIVE (AFU_ORTHOLOGUE AFUA_6G11970)-RELATED"/>
    <property type="match status" value="1"/>
</dbReference>
<feature type="transmembrane region" description="Helical" evidence="1">
    <location>
        <begin position="12"/>
        <end position="33"/>
    </location>
</feature>
<reference evidence="3 4" key="1">
    <citation type="journal article" date="2019" name="Int. J. Syst. Evol. Microbiol.">
        <title>The Global Catalogue of Microorganisms (GCM) 10K type strain sequencing project: providing services to taxonomists for standard genome sequencing and annotation.</title>
        <authorList>
            <consortium name="The Broad Institute Genomics Platform"/>
            <consortium name="The Broad Institute Genome Sequencing Center for Infectious Disease"/>
            <person name="Wu L."/>
            <person name="Ma J."/>
        </authorList>
    </citation>
    <scope>NUCLEOTIDE SEQUENCE [LARGE SCALE GENOMIC DNA]</scope>
    <source>
        <strain evidence="3 4">JCM 3272</strain>
    </source>
</reference>
<gene>
    <name evidence="3" type="ORF">GCM10010170_006890</name>
</gene>
<feature type="domain" description="DUF1996" evidence="2">
    <location>
        <begin position="132"/>
        <end position="330"/>
    </location>
</feature>
<evidence type="ECO:0000313" key="4">
    <source>
        <dbReference type="Proteomes" id="UP001501444"/>
    </source>
</evidence>
<evidence type="ECO:0000313" key="3">
    <source>
        <dbReference type="EMBL" id="GAA2329474.1"/>
    </source>
</evidence>
<evidence type="ECO:0000256" key="1">
    <source>
        <dbReference type="SAM" id="Phobius"/>
    </source>
</evidence>
<evidence type="ECO:0000259" key="2">
    <source>
        <dbReference type="Pfam" id="PF09362"/>
    </source>
</evidence>
<dbReference type="InterPro" id="IPR018535">
    <property type="entry name" value="DUF1996"/>
</dbReference>
<keyword evidence="1" id="KW-1133">Transmembrane helix</keyword>
<dbReference type="Pfam" id="PF09362">
    <property type="entry name" value="DUF1996"/>
    <property type="match status" value="1"/>
</dbReference>
<name>A0ABN3FFR2_9ACTN</name>
<comment type="caution">
    <text evidence="3">The sequence shown here is derived from an EMBL/GenBank/DDBJ whole genome shotgun (WGS) entry which is preliminary data.</text>
</comment>
<sequence>MEHVPRRRRPRWWTAAAAGAVVIGAMLSVTYYASADEGPDALADAARIPNDQGPAPECLARPSTVDSPSPATVPDKCHANMGGPANTDFIDIRQVKPAGGNGVRTGRNASTGTFVSVCGTNKEGHHNSDNFIVAPGVTNGAHHVHDYVGNVTTDGNSTDASLAAGGTTCRFGDKSAYYWPVLRRTNRGAGPDADANGGGLDGNVGQLLEPVAVRLEFSGNSQSKVRAQPQFIRIITGDAKALTNGPANARAKWTCSGFENRTTTKYPVCPQGSQVQRVLEFPSCWDGQNTDSANHRSHIVFPNPNGKCPRRTSAVPRLTMTISYARQPAGTFALDSFPEQLHAPITDHGDFTNVMSQQLMNFVVGCINGGRRC</sequence>
<keyword evidence="1" id="KW-0812">Transmembrane</keyword>
<keyword evidence="4" id="KW-1185">Reference proteome</keyword>
<dbReference type="EMBL" id="BAAARV010000005">
    <property type="protein sequence ID" value="GAA2329474.1"/>
    <property type="molecule type" value="Genomic_DNA"/>
</dbReference>
<dbReference type="Proteomes" id="UP001501444">
    <property type="component" value="Unassembled WGS sequence"/>
</dbReference>